<evidence type="ECO:0000313" key="1">
    <source>
        <dbReference type="EMBL" id="CTQ76231.1"/>
    </source>
</evidence>
<evidence type="ECO:0000313" key="2">
    <source>
        <dbReference type="Proteomes" id="UP000053235"/>
    </source>
</evidence>
<dbReference type="OrthoDB" id="8433768at2"/>
<dbReference type="STRING" id="388408.LAX5112_04529"/>
<sequence length="363" mass="40435">MKMSEALKTELVNFSELTGEAASARRAELARHVATLFALTSDRCSDEQVDIYDSVLLRLVDMVESEVRRFVAEQMSTLRRGPEETIRRLASDVIEVSEPILVRSTVLRDADLVSIAEEQGNDHRYAIAQREVLSIDVTDILVRRGDLKVKRKIASNEGASLSGSAIELLISDSAADATLQLSLSDRPDLAEAQIASLISIASDEVRKKLQTSGRSGETAQLDEAADIAARRMSNQYWLGRYDFETARSRILLLAKKGMVNEAALRRFASEDRFAEAVATFAWLVRCGVEEASHWMVRPDPEPFVILAKASGFSSITVGSLLSIGPWRHRLTPETRSHAMNLYERMTVAEAKRKIAHWSYNVLK</sequence>
<dbReference type="AlphaFoldDB" id="A0A0M7ANY4"/>
<dbReference type="InterPro" id="IPR019285">
    <property type="entry name" value="DUF2336"/>
</dbReference>
<gene>
    <name evidence="1" type="ORF">LAX5112_04529</name>
</gene>
<protein>
    <recommendedName>
        <fullName evidence="3">DUF2336 domain-containing protein</fullName>
    </recommendedName>
</protein>
<accession>A0A0M7ANY4</accession>
<keyword evidence="2" id="KW-1185">Reference proteome</keyword>
<evidence type="ECO:0008006" key="3">
    <source>
        <dbReference type="Google" id="ProtNLM"/>
    </source>
</evidence>
<dbReference type="Proteomes" id="UP000053235">
    <property type="component" value="Unassembled WGS sequence"/>
</dbReference>
<reference evidence="2" key="1">
    <citation type="submission" date="2015-07" db="EMBL/GenBank/DDBJ databases">
        <authorList>
            <person name="Rodrigo-Torres Lidia"/>
            <person name="Arahal R.David."/>
        </authorList>
    </citation>
    <scope>NUCLEOTIDE SEQUENCE [LARGE SCALE GENOMIC DNA]</scope>
    <source>
        <strain evidence="2">CECT 5112</strain>
    </source>
</reference>
<dbReference type="Pfam" id="PF10098">
    <property type="entry name" value="DUF2336"/>
    <property type="match status" value="1"/>
</dbReference>
<name>A0A0M7ANY4_9HYPH</name>
<proteinExistence type="predicted"/>
<dbReference type="EMBL" id="CXWD01000025">
    <property type="protein sequence ID" value="CTQ76231.1"/>
    <property type="molecule type" value="Genomic_DNA"/>
</dbReference>
<organism evidence="1 2">
    <name type="scientific">Roseibium alexandrii</name>
    <dbReference type="NCBI Taxonomy" id="388408"/>
    <lineage>
        <taxon>Bacteria</taxon>
        <taxon>Pseudomonadati</taxon>
        <taxon>Pseudomonadota</taxon>
        <taxon>Alphaproteobacteria</taxon>
        <taxon>Hyphomicrobiales</taxon>
        <taxon>Stappiaceae</taxon>
        <taxon>Roseibium</taxon>
    </lineage>
</organism>